<organism evidence="1 2">
    <name type="scientific">Paracidovorax wautersii</name>
    <dbReference type="NCBI Taxonomy" id="1177982"/>
    <lineage>
        <taxon>Bacteria</taxon>
        <taxon>Pseudomonadati</taxon>
        <taxon>Pseudomonadota</taxon>
        <taxon>Betaproteobacteria</taxon>
        <taxon>Burkholderiales</taxon>
        <taxon>Comamonadaceae</taxon>
        <taxon>Paracidovorax</taxon>
    </lineage>
</organism>
<evidence type="ECO:0008006" key="3">
    <source>
        <dbReference type="Google" id="ProtNLM"/>
    </source>
</evidence>
<accession>A0ABU1I5L4</accession>
<evidence type="ECO:0000313" key="1">
    <source>
        <dbReference type="EMBL" id="MDR6212508.1"/>
    </source>
</evidence>
<dbReference type="RefSeq" id="WP_309825458.1">
    <property type="nucleotide sequence ID" value="NZ_JAVIZX010000001.1"/>
</dbReference>
<protein>
    <recommendedName>
        <fullName evidence="3">Histidine kinase</fullName>
    </recommendedName>
</protein>
<name>A0ABU1I5L4_9BURK</name>
<dbReference type="Proteomes" id="UP001267710">
    <property type="component" value="Unassembled WGS sequence"/>
</dbReference>
<proteinExistence type="predicted"/>
<reference evidence="1 2" key="1">
    <citation type="submission" date="2023-08" db="EMBL/GenBank/DDBJ databases">
        <title>Functional and genomic diversity of the sorghum phyllosphere microbiome.</title>
        <authorList>
            <person name="Shade A."/>
        </authorList>
    </citation>
    <scope>NUCLEOTIDE SEQUENCE [LARGE SCALE GENOMIC DNA]</scope>
    <source>
        <strain evidence="1 2">SORGH_AS_0335</strain>
    </source>
</reference>
<sequence length="223" mass="23857">MTQSLSPSTQAWMAAGVQHAVLIRALPAVRHDLASPLSVMRMGMTVLKRRLANGGDAQPQQSVERVEQLEEQLGVLGDHVRRLRNWDLNVQEQQPARTTLHQAVELAKPLLALRGVLIQSLADPEPTAEDTVVAHHPLLYVVLGAIYHLGELPGEPPAEVAVDISPTAIRLRAQGQPEPGALPPLVTAGAQGTPPIDAPALACLAQHLGVTLHCEARSVEITL</sequence>
<keyword evidence="2" id="KW-1185">Reference proteome</keyword>
<evidence type="ECO:0000313" key="2">
    <source>
        <dbReference type="Proteomes" id="UP001267710"/>
    </source>
</evidence>
<gene>
    <name evidence="1" type="ORF">QE399_000197</name>
</gene>
<dbReference type="EMBL" id="JAVIZX010000001">
    <property type="protein sequence ID" value="MDR6212508.1"/>
    <property type="molecule type" value="Genomic_DNA"/>
</dbReference>
<comment type="caution">
    <text evidence="1">The sequence shown here is derived from an EMBL/GenBank/DDBJ whole genome shotgun (WGS) entry which is preliminary data.</text>
</comment>